<evidence type="ECO:0000313" key="4">
    <source>
        <dbReference type="Proteomes" id="UP001252243"/>
    </source>
</evidence>
<feature type="transmembrane region" description="Helical" evidence="2">
    <location>
        <begin position="131"/>
        <end position="151"/>
    </location>
</feature>
<evidence type="ECO:0000256" key="1">
    <source>
        <dbReference type="SAM" id="MobiDB-lite"/>
    </source>
</evidence>
<keyword evidence="2" id="KW-0812">Transmembrane</keyword>
<organism evidence="3 4">
    <name type="scientific">Arthrobacter ginsengisoli</name>
    <dbReference type="NCBI Taxonomy" id="1356565"/>
    <lineage>
        <taxon>Bacteria</taxon>
        <taxon>Bacillati</taxon>
        <taxon>Actinomycetota</taxon>
        <taxon>Actinomycetes</taxon>
        <taxon>Micrococcales</taxon>
        <taxon>Micrococcaceae</taxon>
        <taxon>Arthrobacter</taxon>
    </lineage>
</organism>
<proteinExistence type="predicted"/>
<feature type="transmembrane region" description="Helical" evidence="2">
    <location>
        <begin position="157"/>
        <end position="181"/>
    </location>
</feature>
<reference evidence="3 4" key="1">
    <citation type="submission" date="2023-07" db="EMBL/GenBank/DDBJ databases">
        <title>Sorghum-associated microbial communities from plants grown in Nebraska, USA.</title>
        <authorList>
            <person name="Schachtman D."/>
        </authorList>
    </citation>
    <scope>NUCLEOTIDE SEQUENCE [LARGE SCALE GENOMIC DNA]</scope>
    <source>
        <strain evidence="3 4">BE167</strain>
    </source>
</reference>
<feature type="transmembrane region" description="Helical" evidence="2">
    <location>
        <begin position="88"/>
        <end position="110"/>
    </location>
</feature>
<feature type="region of interest" description="Disordered" evidence="1">
    <location>
        <begin position="256"/>
        <end position="281"/>
    </location>
</feature>
<name>A0ABU1UGZ4_9MICC</name>
<protein>
    <submittedName>
        <fullName evidence="3">Membrane protein</fullName>
    </submittedName>
</protein>
<feature type="transmembrane region" description="Helical" evidence="2">
    <location>
        <begin position="190"/>
        <end position="210"/>
    </location>
</feature>
<feature type="compositionally biased region" description="Gly residues" evidence="1">
    <location>
        <begin position="258"/>
        <end position="281"/>
    </location>
</feature>
<keyword evidence="4" id="KW-1185">Reference proteome</keyword>
<feature type="transmembrane region" description="Helical" evidence="2">
    <location>
        <begin position="222"/>
        <end position="242"/>
    </location>
</feature>
<evidence type="ECO:0000256" key="2">
    <source>
        <dbReference type="SAM" id="Phobius"/>
    </source>
</evidence>
<comment type="caution">
    <text evidence="3">The sequence shown here is derived from an EMBL/GenBank/DDBJ whole genome shotgun (WGS) entry which is preliminary data.</text>
</comment>
<gene>
    <name evidence="3" type="ORF">J2X01_003754</name>
</gene>
<keyword evidence="2" id="KW-0472">Membrane</keyword>
<dbReference type="RefSeq" id="WP_310060844.1">
    <property type="nucleotide sequence ID" value="NZ_JAVDVQ010000023.1"/>
</dbReference>
<evidence type="ECO:0000313" key="3">
    <source>
        <dbReference type="EMBL" id="MDR7084444.1"/>
    </source>
</evidence>
<keyword evidence="2" id="KW-1133">Transmembrane helix</keyword>
<dbReference type="Proteomes" id="UP001252243">
    <property type="component" value="Unassembled WGS sequence"/>
</dbReference>
<sequence>MTAPAGPSSQAFIYIPNLPSTRFFAGALALLSVLQYFVAEAAVIGAWAGQQPYSRRTGFISDLGATSCGVFDGRDVCSPAHLLMNASFVVQGIGMMVGALLLSAPLLCTAARPSARFTLVPASRIPWAAAIAARALTAAAGLGTVLVGLVPENARSVWHAVGAIMYFAAGSLALVLLGWLWRRQTPLSRFILACGVLSLGALVTGGVTGMDVSEPGTLERLMGYPITIGTAAVGLVVAQRVGSERTVRRLARARATAAGGGARPAGGNAGAPGAGHPGEGT</sequence>
<accession>A0ABU1UGZ4</accession>
<feature type="transmembrane region" description="Helical" evidence="2">
    <location>
        <begin position="23"/>
        <end position="48"/>
    </location>
</feature>
<dbReference type="EMBL" id="JAVDVQ010000023">
    <property type="protein sequence ID" value="MDR7084444.1"/>
    <property type="molecule type" value="Genomic_DNA"/>
</dbReference>